<dbReference type="Gene3D" id="2.40.420.20">
    <property type="match status" value="1"/>
</dbReference>
<dbReference type="RefSeq" id="WP_012348964.1">
    <property type="nucleotide sequence ID" value="NC_010524.1"/>
</dbReference>
<feature type="coiled-coil region" evidence="2">
    <location>
        <begin position="95"/>
        <end position="122"/>
    </location>
</feature>
<keyword evidence="3" id="KW-0732">Signal</keyword>
<dbReference type="Gene3D" id="2.40.30.170">
    <property type="match status" value="1"/>
</dbReference>
<evidence type="ECO:0000256" key="3">
    <source>
        <dbReference type="SAM" id="SignalP"/>
    </source>
</evidence>
<dbReference type="EMBL" id="CP001013">
    <property type="protein sequence ID" value="ACB36219.1"/>
    <property type="molecule type" value="Genomic_DNA"/>
</dbReference>
<name>B1Y8F3_LEPCP</name>
<dbReference type="PANTHER" id="PTHR30469">
    <property type="entry name" value="MULTIDRUG RESISTANCE PROTEIN MDTA"/>
    <property type="match status" value="1"/>
</dbReference>
<evidence type="ECO:0000313" key="6">
    <source>
        <dbReference type="Proteomes" id="UP000001693"/>
    </source>
</evidence>
<dbReference type="Pfam" id="PF25954">
    <property type="entry name" value="Beta-barrel_RND_2"/>
    <property type="match status" value="1"/>
</dbReference>
<evidence type="ECO:0000256" key="2">
    <source>
        <dbReference type="SAM" id="Coils"/>
    </source>
</evidence>
<dbReference type="KEGG" id="lch:Lcho_3965"/>
<dbReference type="GO" id="GO:0015562">
    <property type="term" value="F:efflux transmembrane transporter activity"/>
    <property type="evidence" value="ECO:0007669"/>
    <property type="project" value="TreeGrafter"/>
</dbReference>
<feature type="chain" id="PRO_5002772931" evidence="3">
    <location>
        <begin position="19"/>
        <end position="362"/>
    </location>
</feature>
<dbReference type="GO" id="GO:1990281">
    <property type="term" value="C:efflux pump complex"/>
    <property type="evidence" value="ECO:0007669"/>
    <property type="project" value="TreeGrafter"/>
</dbReference>
<dbReference type="PANTHER" id="PTHR30469:SF15">
    <property type="entry name" value="HLYD FAMILY OF SECRETION PROTEINS"/>
    <property type="match status" value="1"/>
</dbReference>
<dbReference type="SUPFAM" id="SSF111369">
    <property type="entry name" value="HlyD-like secretion proteins"/>
    <property type="match status" value="1"/>
</dbReference>
<reference evidence="5 6" key="1">
    <citation type="submission" date="2008-03" db="EMBL/GenBank/DDBJ databases">
        <title>Complete sequence of Leptothrix cholodnii SP-6.</title>
        <authorList>
            <consortium name="US DOE Joint Genome Institute"/>
            <person name="Copeland A."/>
            <person name="Lucas S."/>
            <person name="Lapidus A."/>
            <person name="Glavina del Rio T."/>
            <person name="Dalin E."/>
            <person name="Tice H."/>
            <person name="Bruce D."/>
            <person name="Goodwin L."/>
            <person name="Pitluck S."/>
            <person name="Chertkov O."/>
            <person name="Brettin T."/>
            <person name="Detter J.C."/>
            <person name="Han C."/>
            <person name="Kuske C.R."/>
            <person name="Schmutz J."/>
            <person name="Larimer F."/>
            <person name="Land M."/>
            <person name="Hauser L."/>
            <person name="Kyrpides N."/>
            <person name="Lykidis A."/>
            <person name="Emerson D."/>
            <person name="Richardson P."/>
        </authorList>
    </citation>
    <scope>NUCLEOTIDE SEQUENCE [LARGE SCALE GENOMIC DNA]</scope>
    <source>
        <strain evidence="6">ATCC 51168 / LMG 8142 / SP-6</strain>
    </source>
</reference>
<dbReference type="Gene3D" id="2.40.50.100">
    <property type="match status" value="1"/>
</dbReference>
<gene>
    <name evidence="5" type="ordered locus">Lcho_3965</name>
</gene>
<sequence length="362" mass="37590" precursor="true">MPALLAGLLLPQALLAQADKAATRPALTVTTVTPQPAEWPQTLVANGNVAAWQEAVLGAEIGGLVLTEVAVEVGDRVRRGQVLARLDGDSVKAELAQSRAAVAEAEATLAEARGNADRARSLAPSGVISAQQTAQVLTAEQTAAARLQSARARLQVDELRLRKTELTAPDDGVISARVASVGSVVQSGQELFRLIRQGRLEWRAEVGSADLARLQPGMAVQLSTPAGQRVAGKLRRIAPTVDLSSRNALVYVDLSPGSDARAGMYARGEFALGRQQALTLPAAAVLLRDGFHVVMRLGADHRVSQTKVTVGQRLGERIAVAGLPAEAQVVATGAAFLADGDSVKVVGAVPTIVPAAVPRGAK</sequence>
<dbReference type="HOGENOM" id="CLU_018816_1_3_4"/>
<comment type="similarity">
    <text evidence="1">Belongs to the membrane fusion protein (MFP) (TC 8.A.1) family.</text>
</comment>
<dbReference type="STRING" id="395495.Lcho_3965"/>
<dbReference type="eggNOG" id="COG0845">
    <property type="taxonomic scope" value="Bacteria"/>
</dbReference>
<keyword evidence="6" id="KW-1185">Reference proteome</keyword>
<dbReference type="AlphaFoldDB" id="B1Y8F3"/>
<dbReference type="NCBIfam" id="TIGR01730">
    <property type="entry name" value="RND_mfp"/>
    <property type="match status" value="1"/>
</dbReference>
<accession>B1Y8F3</accession>
<dbReference type="Proteomes" id="UP000001693">
    <property type="component" value="Chromosome"/>
</dbReference>
<dbReference type="InterPro" id="IPR058792">
    <property type="entry name" value="Beta-barrel_RND_2"/>
</dbReference>
<proteinExistence type="inferred from homology"/>
<evidence type="ECO:0000313" key="5">
    <source>
        <dbReference type="EMBL" id="ACB36219.1"/>
    </source>
</evidence>
<feature type="domain" description="CusB-like beta-barrel" evidence="4">
    <location>
        <begin position="204"/>
        <end position="270"/>
    </location>
</feature>
<evidence type="ECO:0000259" key="4">
    <source>
        <dbReference type="Pfam" id="PF25954"/>
    </source>
</evidence>
<feature type="signal peptide" evidence="3">
    <location>
        <begin position="1"/>
        <end position="18"/>
    </location>
</feature>
<protein>
    <submittedName>
        <fullName evidence="5">Efflux transporter, RND family, MFP subunit</fullName>
    </submittedName>
</protein>
<evidence type="ECO:0000256" key="1">
    <source>
        <dbReference type="ARBA" id="ARBA00009477"/>
    </source>
</evidence>
<dbReference type="InterPro" id="IPR006143">
    <property type="entry name" value="RND_pump_MFP"/>
</dbReference>
<keyword evidence="2" id="KW-0175">Coiled coil</keyword>
<dbReference type="Gene3D" id="1.10.287.470">
    <property type="entry name" value="Helix hairpin bin"/>
    <property type="match status" value="1"/>
</dbReference>
<organism evidence="5 6">
    <name type="scientific">Leptothrix cholodnii (strain ATCC 51168 / LMG 8142 / SP-6)</name>
    <name type="common">Leptothrix discophora (strain SP-6)</name>
    <dbReference type="NCBI Taxonomy" id="395495"/>
    <lineage>
        <taxon>Bacteria</taxon>
        <taxon>Pseudomonadati</taxon>
        <taxon>Pseudomonadota</taxon>
        <taxon>Betaproteobacteria</taxon>
        <taxon>Burkholderiales</taxon>
        <taxon>Sphaerotilaceae</taxon>
        <taxon>Leptothrix</taxon>
    </lineage>
</organism>